<evidence type="ECO:0000313" key="1">
    <source>
        <dbReference type="EMBL" id="PJE78128.1"/>
    </source>
</evidence>
<sequence length="50" mass="6007">MLVPFRTRFETTYVMEKCALFRNCENVELKRQVLARGFGIENEEFLENMC</sequence>
<gene>
    <name evidence="1" type="ORF">CI610_02939</name>
</gene>
<name>A0A2H9T4J1_9ZZZZ</name>
<dbReference type="AlphaFoldDB" id="A0A2H9T4J1"/>
<accession>A0A2H9T4J1</accession>
<reference evidence="1" key="1">
    <citation type="journal article" date="2017" name="Appl. Environ. Microbiol.">
        <title>Molecular characterization of an Endozoicomonas-like organism causing infection in king scallop Pecten maximus L.</title>
        <authorList>
            <person name="Cano I."/>
            <person name="van Aerle R."/>
            <person name="Ross S."/>
            <person name="Verner-Jeffreys D.W."/>
            <person name="Paley R.K."/>
            <person name="Rimmer G."/>
            <person name="Ryder D."/>
            <person name="Hooper P."/>
            <person name="Stone D."/>
            <person name="Feist S.W."/>
        </authorList>
    </citation>
    <scope>NUCLEOTIDE SEQUENCE</scope>
</reference>
<dbReference type="EMBL" id="NSIT01000256">
    <property type="protein sequence ID" value="PJE78128.1"/>
    <property type="molecule type" value="Genomic_DNA"/>
</dbReference>
<protein>
    <submittedName>
        <fullName evidence="1">Uncharacterized protein</fullName>
    </submittedName>
</protein>
<organism evidence="1">
    <name type="scientific">invertebrate metagenome</name>
    <dbReference type="NCBI Taxonomy" id="1711999"/>
    <lineage>
        <taxon>unclassified sequences</taxon>
        <taxon>metagenomes</taxon>
        <taxon>organismal metagenomes</taxon>
    </lineage>
</organism>
<comment type="caution">
    <text evidence="1">The sequence shown here is derived from an EMBL/GenBank/DDBJ whole genome shotgun (WGS) entry which is preliminary data.</text>
</comment>
<proteinExistence type="predicted"/>